<dbReference type="PIRSF" id="PIRSF017082">
    <property type="entry name" value="YflP"/>
    <property type="match status" value="1"/>
</dbReference>
<organism evidence="3 4">
    <name type="scientific">Sphaerotilus hippei</name>
    <dbReference type="NCBI Taxonomy" id="744406"/>
    <lineage>
        <taxon>Bacteria</taxon>
        <taxon>Pseudomonadati</taxon>
        <taxon>Pseudomonadota</taxon>
        <taxon>Betaproteobacteria</taxon>
        <taxon>Burkholderiales</taxon>
        <taxon>Sphaerotilaceae</taxon>
        <taxon>Sphaerotilus</taxon>
    </lineage>
</organism>
<dbReference type="OrthoDB" id="7243230at2"/>
<dbReference type="EMBL" id="QJJS01000001">
    <property type="protein sequence ID" value="PXW99363.1"/>
    <property type="molecule type" value="Genomic_DNA"/>
</dbReference>
<dbReference type="PANTHER" id="PTHR42928:SF5">
    <property type="entry name" value="BLR1237 PROTEIN"/>
    <property type="match status" value="1"/>
</dbReference>
<dbReference type="Gene3D" id="3.40.190.10">
    <property type="entry name" value="Periplasmic binding protein-like II"/>
    <property type="match status" value="1"/>
</dbReference>
<evidence type="ECO:0000313" key="3">
    <source>
        <dbReference type="EMBL" id="PXW99363.1"/>
    </source>
</evidence>
<protein>
    <submittedName>
        <fullName evidence="3">Tripartite-type tricarboxylate transporter receptor subunit TctC</fullName>
    </submittedName>
</protein>
<accession>A0A318HH26</accession>
<dbReference type="InterPro" id="IPR005064">
    <property type="entry name" value="BUG"/>
</dbReference>
<feature type="signal peptide" evidence="2">
    <location>
        <begin position="1"/>
        <end position="24"/>
    </location>
</feature>
<evidence type="ECO:0000256" key="2">
    <source>
        <dbReference type="SAM" id="SignalP"/>
    </source>
</evidence>
<gene>
    <name evidence="3" type="ORF">C7444_101193</name>
</gene>
<comment type="similarity">
    <text evidence="1">Belongs to the UPF0065 (bug) family.</text>
</comment>
<proteinExistence type="inferred from homology"/>
<evidence type="ECO:0000313" key="4">
    <source>
        <dbReference type="Proteomes" id="UP000247811"/>
    </source>
</evidence>
<keyword evidence="3" id="KW-0675">Receptor</keyword>
<keyword evidence="4" id="KW-1185">Reference proteome</keyword>
<dbReference type="Proteomes" id="UP000247811">
    <property type="component" value="Unassembled WGS sequence"/>
</dbReference>
<sequence>MNTRRQVLATLAAAAAGASGLARAQGSRGLTRLLVGFPPGGTADVLARALQQRLPAREGEPVIVENKPGAGGRLAVSELKNAPADGRTLLITADPILTIYPHVFRNIAYNTTTDVLPVLPIASEPVGLAVGPMVPASVRTLADFLAWCRQNPKDASYTTAAAGTTMHFVGSQLGHASHIDLLHVPHRGGAAAVQDVMGGQIASTVTSMSLAMPHLGGGRLRVLAIASARRSRRLPDVPTFTELGHPQIRADVYYGAYLRAGTPAPLLAQWQQALAQIAQSPELLAQLDKLSLDPMTLPQPQFAALVRADLERWGPIVKASGYSADD</sequence>
<keyword evidence="2" id="KW-0732">Signal</keyword>
<dbReference type="PROSITE" id="PS51318">
    <property type="entry name" value="TAT"/>
    <property type="match status" value="1"/>
</dbReference>
<evidence type="ECO:0000256" key="1">
    <source>
        <dbReference type="ARBA" id="ARBA00006987"/>
    </source>
</evidence>
<dbReference type="SUPFAM" id="SSF53850">
    <property type="entry name" value="Periplasmic binding protein-like II"/>
    <property type="match status" value="1"/>
</dbReference>
<dbReference type="InterPro" id="IPR006311">
    <property type="entry name" value="TAT_signal"/>
</dbReference>
<comment type="caution">
    <text evidence="3">The sequence shown here is derived from an EMBL/GenBank/DDBJ whole genome shotgun (WGS) entry which is preliminary data.</text>
</comment>
<feature type="chain" id="PRO_5016416336" evidence="2">
    <location>
        <begin position="25"/>
        <end position="326"/>
    </location>
</feature>
<dbReference type="AlphaFoldDB" id="A0A318HH26"/>
<dbReference type="InterPro" id="IPR042100">
    <property type="entry name" value="Bug_dom1"/>
</dbReference>
<dbReference type="Gene3D" id="3.40.190.150">
    <property type="entry name" value="Bordetella uptake gene, domain 1"/>
    <property type="match status" value="1"/>
</dbReference>
<dbReference type="Pfam" id="PF03401">
    <property type="entry name" value="TctC"/>
    <property type="match status" value="1"/>
</dbReference>
<dbReference type="PANTHER" id="PTHR42928">
    <property type="entry name" value="TRICARBOXYLATE-BINDING PROTEIN"/>
    <property type="match status" value="1"/>
</dbReference>
<name>A0A318HH26_9BURK</name>
<reference evidence="3 4" key="1">
    <citation type="submission" date="2018-05" db="EMBL/GenBank/DDBJ databases">
        <title>Genomic Encyclopedia of Type Strains, Phase IV (KMG-IV): sequencing the most valuable type-strain genomes for metagenomic binning, comparative biology and taxonomic classification.</title>
        <authorList>
            <person name="Goeker M."/>
        </authorList>
    </citation>
    <scope>NUCLEOTIDE SEQUENCE [LARGE SCALE GENOMIC DNA]</scope>
    <source>
        <strain evidence="3 4">DSM 566</strain>
    </source>
</reference>
<dbReference type="RefSeq" id="WP_110398942.1">
    <property type="nucleotide sequence ID" value="NZ_QJJS01000001.1"/>
</dbReference>